<dbReference type="InterPro" id="IPR006143">
    <property type="entry name" value="RND_pump_MFP"/>
</dbReference>
<comment type="similarity">
    <text evidence="1">Belongs to the membrane fusion protein (MFP) (TC 8.A.1) family.</text>
</comment>
<dbReference type="InterPro" id="IPR058637">
    <property type="entry name" value="YknX-like_C"/>
</dbReference>
<keyword evidence="2" id="KW-0175">Coiled coil</keyword>
<sequence length="379" mass="39884">MKKQTNVRLLVATIGVGLLLLTGGCGSQKTAATSVEEQYIPVEVLPAAVQTLVETTNFSGKINSDQDLSLVPKMPGKVSSVHIQVGDKVSAGTVLFTLDTTDLQKAVDMASFGVRSAETNYQRTKEQIDLAKTNLERQQQLFAAGAISKAQLETAESQASETPLQLVQIQWDQAKVSLQQAQEGLGNAVMTAPAEGTVTAVNVKPGEMASSALPSVTLTQLNALNVTLNVPENIVNSLKVGEEAKVTIPSAEAQELTGRISNIAPAADARTMLYAIKVAIDNPEGKIKPGMFAKVEIATKSRSDVLAVNSEAIVTKNGKSLVYVVENEMAVEKEVTIGLDTGAKVEITKGLNSGEQVMIKGQTLVGQGSKVKIVGGSQS</sequence>
<evidence type="ECO:0000256" key="1">
    <source>
        <dbReference type="ARBA" id="ARBA00009477"/>
    </source>
</evidence>
<dbReference type="InterPro" id="IPR058647">
    <property type="entry name" value="BSH_CzcB-like"/>
</dbReference>
<dbReference type="FunFam" id="2.40.30.170:FF:000010">
    <property type="entry name" value="Efflux RND transporter periplasmic adaptor subunit"/>
    <property type="match status" value="1"/>
</dbReference>
<feature type="domain" description="CzcB-like barrel-sandwich hybrid" evidence="4">
    <location>
        <begin position="69"/>
        <end position="210"/>
    </location>
</feature>
<dbReference type="InterPro" id="IPR058792">
    <property type="entry name" value="Beta-barrel_RND_2"/>
</dbReference>
<proteinExistence type="inferred from homology"/>
<reference evidence="6 7" key="1">
    <citation type="submission" date="2013-12" db="EMBL/GenBank/DDBJ databases">
        <authorList>
            <consortium name="DOE Joint Genome Institute"/>
            <person name="Smidt H."/>
            <person name="Huntemann M."/>
            <person name="Han J."/>
            <person name="Chen A."/>
            <person name="Kyrpides N."/>
            <person name="Mavromatis K."/>
            <person name="Markowitz V."/>
            <person name="Palaniappan K."/>
            <person name="Ivanova N."/>
            <person name="Schaumberg A."/>
            <person name="Pati A."/>
            <person name="Liolios K."/>
            <person name="Nordberg H.P."/>
            <person name="Cantor M.N."/>
            <person name="Hua S.X."/>
            <person name="Woyke T."/>
        </authorList>
    </citation>
    <scope>NUCLEOTIDE SEQUENCE [LARGE SCALE GENOMIC DNA]</scope>
    <source>
        <strain evidence="7">DSM 15288</strain>
    </source>
</reference>
<dbReference type="GO" id="GO:1990281">
    <property type="term" value="C:efflux pump complex"/>
    <property type="evidence" value="ECO:0007669"/>
    <property type="project" value="TreeGrafter"/>
</dbReference>
<evidence type="ECO:0000259" key="3">
    <source>
        <dbReference type="Pfam" id="PF25954"/>
    </source>
</evidence>
<dbReference type="Pfam" id="PF25954">
    <property type="entry name" value="Beta-barrel_RND_2"/>
    <property type="match status" value="1"/>
</dbReference>
<dbReference type="Gene3D" id="2.40.420.20">
    <property type="match status" value="1"/>
</dbReference>
<dbReference type="PANTHER" id="PTHR30469">
    <property type="entry name" value="MULTIDRUG RESISTANCE PROTEIN MDTA"/>
    <property type="match status" value="1"/>
</dbReference>
<dbReference type="STRING" id="871968.DESME_14025"/>
<dbReference type="Pfam" id="PF25989">
    <property type="entry name" value="YknX_C"/>
    <property type="match status" value="1"/>
</dbReference>
<evidence type="ECO:0000256" key="2">
    <source>
        <dbReference type="SAM" id="Coils"/>
    </source>
</evidence>
<dbReference type="PROSITE" id="PS51257">
    <property type="entry name" value="PROKAR_LIPOPROTEIN"/>
    <property type="match status" value="1"/>
</dbReference>
<feature type="domain" description="YknX-like C-terminal permuted SH3-like" evidence="5">
    <location>
        <begin position="306"/>
        <end position="373"/>
    </location>
</feature>
<dbReference type="KEGG" id="dmt:DESME_14025"/>
<dbReference type="Gene3D" id="2.40.30.170">
    <property type="match status" value="1"/>
</dbReference>
<organism evidence="6 7">
    <name type="scientific">Desulfitobacterium metallireducens DSM 15288</name>
    <dbReference type="NCBI Taxonomy" id="871968"/>
    <lineage>
        <taxon>Bacteria</taxon>
        <taxon>Bacillati</taxon>
        <taxon>Bacillota</taxon>
        <taxon>Clostridia</taxon>
        <taxon>Eubacteriales</taxon>
        <taxon>Desulfitobacteriaceae</taxon>
        <taxon>Desulfitobacterium</taxon>
    </lineage>
</organism>
<dbReference type="Proteomes" id="UP000010847">
    <property type="component" value="Chromosome"/>
</dbReference>
<dbReference type="Gene3D" id="2.40.50.100">
    <property type="match status" value="1"/>
</dbReference>
<gene>
    <name evidence="6" type="ORF">DESME_14025</name>
</gene>
<dbReference type="OrthoDB" id="5392603at2"/>
<dbReference type="EMBL" id="CP007032">
    <property type="protein sequence ID" value="AHF08024.1"/>
    <property type="molecule type" value="Genomic_DNA"/>
</dbReference>
<evidence type="ECO:0000313" key="7">
    <source>
        <dbReference type="Proteomes" id="UP000010847"/>
    </source>
</evidence>
<dbReference type="GO" id="GO:0015562">
    <property type="term" value="F:efflux transmembrane transporter activity"/>
    <property type="evidence" value="ECO:0007669"/>
    <property type="project" value="InterPro"/>
</dbReference>
<feature type="domain" description="CusB-like beta-barrel" evidence="3">
    <location>
        <begin position="226"/>
        <end position="300"/>
    </location>
</feature>
<dbReference type="SUPFAM" id="SSF111369">
    <property type="entry name" value="HlyD-like secretion proteins"/>
    <property type="match status" value="1"/>
</dbReference>
<keyword evidence="7" id="KW-1185">Reference proteome</keyword>
<dbReference type="Pfam" id="PF25973">
    <property type="entry name" value="BSH_CzcB"/>
    <property type="match status" value="1"/>
</dbReference>
<protein>
    <submittedName>
        <fullName evidence="6">RND transporter</fullName>
    </submittedName>
</protein>
<dbReference type="AlphaFoldDB" id="W0EFN7"/>
<dbReference type="Gene3D" id="1.10.287.470">
    <property type="entry name" value="Helix hairpin bin"/>
    <property type="match status" value="1"/>
</dbReference>
<dbReference type="NCBIfam" id="TIGR01730">
    <property type="entry name" value="RND_mfp"/>
    <property type="match status" value="1"/>
</dbReference>
<dbReference type="PANTHER" id="PTHR30469:SF15">
    <property type="entry name" value="HLYD FAMILY OF SECRETION PROTEINS"/>
    <property type="match status" value="1"/>
</dbReference>
<name>W0EFN7_9FIRM</name>
<evidence type="ECO:0000259" key="4">
    <source>
        <dbReference type="Pfam" id="PF25973"/>
    </source>
</evidence>
<dbReference type="eggNOG" id="COG0845">
    <property type="taxonomic scope" value="Bacteria"/>
</dbReference>
<dbReference type="RefSeq" id="WP_006715719.1">
    <property type="nucleotide sequence ID" value="NZ_CP007032.1"/>
</dbReference>
<evidence type="ECO:0000259" key="5">
    <source>
        <dbReference type="Pfam" id="PF25989"/>
    </source>
</evidence>
<feature type="coiled-coil region" evidence="2">
    <location>
        <begin position="114"/>
        <end position="141"/>
    </location>
</feature>
<dbReference type="HOGENOM" id="CLU_018816_14_4_9"/>
<evidence type="ECO:0000313" key="6">
    <source>
        <dbReference type="EMBL" id="AHF08024.1"/>
    </source>
</evidence>
<accession>W0EFN7</accession>